<gene>
    <name evidence="7" type="ORF">CLCR_06861</name>
</gene>
<feature type="transmembrane region" description="Helical" evidence="6">
    <location>
        <begin position="206"/>
        <end position="227"/>
    </location>
</feature>
<organism evidence="7 8">
    <name type="scientific">Cladophialophora carrionii</name>
    <dbReference type="NCBI Taxonomy" id="86049"/>
    <lineage>
        <taxon>Eukaryota</taxon>
        <taxon>Fungi</taxon>
        <taxon>Dikarya</taxon>
        <taxon>Ascomycota</taxon>
        <taxon>Pezizomycotina</taxon>
        <taxon>Eurotiomycetes</taxon>
        <taxon>Chaetothyriomycetidae</taxon>
        <taxon>Chaetothyriales</taxon>
        <taxon>Herpotrichiellaceae</taxon>
        <taxon>Cladophialophora</taxon>
    </lineage>
</organism>
<dbReference type="Gene3D" id="1.20.1250.20">
    <property type="entry name" value="MFS general substrate transporter like domains"/>
    <property type="match status" value="2"/>
</dbReference>
<evidence type="ECO:0000256" key="3">
    <source>
        <dbReference type="ARBA" id="ARBA00022692"/>
    </source>
</evidence>
<keyword evidence="5 6" id="KW-0472">Membrane</keyword>
<protein>
    <submittedName>
        <fullName evidence="7">Putative transporter</fullName>
    </submittedName>
</protein>
<keyword evidence="2" id="KW-0813">Transport</keyword>
<feature type="transmembrane region" description="Helical" evidence="6">
    <location>
        <begin position="378"/>
        <end position="396"/>
    </location>
</feature>
<feature type="transmembrane region" description="Helical" evidence="6">
    <location>
        <begin position="59"/>
        <end position="76"/>
    </location>
</feature>
<feature type="transmembrane region" description="Helical" evidence="6">
    <location>
        <begin position="435"/>
        <end position="456"/>
    </location>
</feature>
<dbReference type="GO" id="GO:0022857">
    <property type="term" value="F:transmembrane transporter activity"/>
    <property type="evidence" value="ECO:0007669"/>
    <property type="project" value="InterPro"/>
</dbReference>
<feature type="transmembrane region" description="Helical" evidence="6">
    <location>
        <begin position="468"/>
        <end position="490"/>
    </location>
</feature>
<evidence type="ECO:0000313" key="8">
    <source>
        <dbReference type="Proteomes" id="UP000094526"/>
    </source>
</evidence>
<feature type="transmembrane region" description="Helical" evidence="6">
    <location>
        <begin position="97"/>
        <end position="115"/>
    </location>
</feature>
<dbReference type="InterPro" id="IPR011701">
    <property type="entry name" value="MFS"/>
</dbReference>
<evidence type="ECO:0000313" key="7">
    <source>
        <dbReference type="EMBL" id="OCT49616.1"/>
    </source>
</evidence>
<dbReference type="EMBL" id="LGRB01000010">
    <property type="protein sequence ID" value="OCT49616.1"/>
    <property type="molecule type" value="Genomic_DNA"/>
</dbReference>
<comment type="subcellular location">
    <subcellularLocation>
        <location evidence="1">Membrane</location>
        <topology evidence="1">Multi-pass membrane protein</topology>
    </subcellularLocation>
</comment>
<dbReference type="SUPFAM" id="SSF103473">
    <property type="entry name" value="MFS general substrate transporter"/>
    <property type="match status" value="1"/>
</dbReference>
<accession>A0A1C1CM89</accession>
<dbReference type="OrthoDB" id="3639251at2759"/>
<dbReference type="InterPro" id="IPR036259">
    <property type="entry name" value="MFS_trans_sf"/>
</dbReference>
<dbReference type="GO" id="GO:0016020">
    <property type="term" value="C:membrane"/>
    <property type="evidence" value="ECO:0007669"/>
    <property type="project" value="UniProtKB-SubCell"/>
</dbReference>
<keyword evidence="3 6" id="KW-0812">Transmembrane</keyword>
<evidence type="ECO:0000256" key="6">
    <source>
        <dbReference type="SAM" id="Phobius"/>
    </source>
</evidence>
<dbReference type="eggNOG" id="KOG2533">
    <property type="taxonomic scope" value="Eukaryota"/>
</dbReference>
<evidence type="ECO:0000256" key="4">
    <source>
        <dbReference type="ARBA" id="ARBA00022989"/>
    </source>
</evidence>
<feature type="transmembrane region" description="Helical" evidence="6">
    <location>
        <begin position="130"/>
        <end position="149"/>
    </location>
</feature>
<feature type="transmembrane region" description="Helical" evidence="6">
    <location>
        <begin position="316"/>
        <end position="335"/>
    </location>
</feature>
<reference evidence="8" key="1">
    <citation type="submission" date="2015-07" db="EMBL/GenBank/DDBJ databases">
        <authorList>
            <person name="Teixeira M.M."/>
            <person name="Souza R.C."/>
            <person name="Almeida L.G."/>
            <person name="Vicente V.A."/>
            <person name="de Hoog S."/>
            <person name="Bocca A.L."/>
            <person name="de Almeida S.R."/>
            <person name="Vasconcelos A.T."/>
            <person name="Felipe M.S."/>
        </authorList>
    </citation>
    <scope>NUCLEOTIDE SEQUENCE [LARGE SCALE GENOMIC DNA]</scope>
    <source>
        <strain evidence="8">KSF</strain>
    </source>
</reference>
<feature type="transmembrane region" description="Helical" evidence="6">
    <location>
        <begin position="239"/>
        <end position="262"/>
    </location>
</feature>
<dbReference type="PANTHER" id="PTHR43791:SF3">
    <property type="entry name" value="MAJOR FACILITATOR SUPERFAMILY (MFS) PROFILE DOMAIN-CONTAINING PROTEIN"/>
    <property type="match status" value="1"/>
</dbReference>
<proteinExistence type="predicted"/>
<evidence type="ECO:0000256" key="1">
    <source>
        <dbReference type="ARBA" id="ARBA00004141"/>
    </source>
</evidence>
<evidence type="ECO:0000256" key="5">
    <source>
        <dbReference type="ARBA" id="ARBA00023136"/>
    </source>
</evidence>
<feature type="transmembrane region" description="Helical" evidence="6">
    <location>
        <begin position="347"/>
        <end position="366"/>
    </location>
</feature>
<dbReference type="Pfam" id="PF07690">
    <property type="entry name" value="MFS_1"/>
    <property type="match status" value="2"/>
</dbReference>
<evidence type="ECO:0000256" key="2">
    <source>
        <dbReference type="ARBA" id="ARBA00022448"/>
    </source>
</evidence>
<dbReference type="PANTHER" id="PTHR43791">
    <property type="entry name" value="PERMEASE-RELATED"/>
    <property type="match status" value="1"/>
</dbReference>
<name>A0A1C1CM89_9EURO</name>
<dbReference type="VEuPathDB" id="FungiDB:CLCR_06861"/>
<dbReference type="VEuPathDB" id="FungiDB:G647_09865"/>
<feature type="transmembrane region" description="Helical" evidence="6">
    <location>
        <begin position="402"/>
        <end position="423"/>
    </location>
</feature>
<keyword evidence="4 6" id="KW-1133">Transmembrane helix</keyword>
<keyword evidence="8" id="KW-1185">Reference proteome</keyword>
<sequence length="513" mass="56161">MTMTSGDPTKVEYFHSEKGDEMEMGKAGGAVVQENKVDAIVDGDAEIDPVLEKKVMRKVDWRLLPVVTAIYAFSLIDRTNYGGARIAGMDEALHLDVGNRASVALMILFVGYILFELPSNILLKKFGPRIWLSTLGLCFGILTIASGLVKTWGALAAVRAFLGVFEAVSSSSPDLAPGTKSSQGLLPGCFYLMTSWYRKYEIQRRLSYFIQSTFVISSFSNALAYGLTQIADEPEVDGWKWIFIVEGAITIGIALVLFFVVVDLPSSTGNKFLSPAEKEIIKQRIMTERGEFEGEKITWKVIVYTFSQWHVISISFLYLAAAAGSYTWIIFNPIILRNSMGYSLVSAYMLTVPPAVFSTITTLIVSRYADRWRVRGPVCWFGTAIGLAGVAMVGFAESPVARYAGIWVGEIGTNAYIVTCVAWGHNNIRSDGARAVLSSIHVGSAAVGAIYSSLVFRQQDAPDYVPGLAAIIAILSAGFVVSILTSFFLWRANQKADAGKKIIEGAMGFRYTW</sequence>
<comment type="caution">
    <text evidence="7">The sequence shown here is derived from an EMBL/GenBank/DDBJ whole genome shotgun (WGS) entry which is preliminary data.</text>
</comment>
<dbReference type="Proteomes" id="UP000094526">
    <property type="component" value="Unassembled WGS sequence"/>
</dbReference>
<dbReference type="AlphaFoldDB" id="A0A1C1CM89"/>